<dbReference type="VEuPathDB" id="VectorBase:SCAU004943"/>
<evidence type="ECO:0000256" key="5">
    <source>
        <dbReference type="ARBA" id="ARBA00023175"/>
    </source>
</evidence>
<dbReference type="GO" id="GO:0005524">
    <property type="term" value="F:ATP binding"/>
    <property type="evidence" value="ECO:0007669"/>
    <property type="project" value="UniProtKB-UniRule"/>
</dbReference>
<dbReference type="STRING" id="35570.A0A1I8P5E2"/>
<organism evidence="9 10">
    <name type="scientific">Stomoxys calcitrans</name>
    <name type="common">Stable fly</name>
    <name type="synonym">Conops calcitrans</name>
    <dbReference type="NCBI Taxonomy" id="35570"/>
    <lineage>
        <taxon>Eukaryota</taxon>
        <taxon>Metazoa</taxon>
        <taxon>Ecdysozoa</taxon>
        <taxon>Arthropoda</taxon>
        <taxon>Hexapoda</taxon>
        <taxon>Insecta</taxon>
        <taxon>Pterygota</taxon>
        <taxon>Neoptera</taxon>
        <taxon>Endopterygota</taxon>
        <taxon>Diptera</taxon>
        <taxon>Brachycera</taxon>
        <taxon>Muscomorpha</taxon>
        <taxon>Muscoidea</taxon>
        <taxon>Muscidae</taxon>
        <taxon>Stomoxys</taxon>
    </lineage>
</organism>
<comment type="similarity">
    <text evidence="7">Belongs to the TRAFAC class myosin-kinesin ATPase superfamily. Kinesin family.</text>
</comment>
<evidence type="ECO:0000256" key="4">
    <source>
        <dbReference type="ARBA" id="ARBA00023054"/>
    </source>
</evidence>
<name>A0A1I8P5E2_STOCA</name>
<keyword evidence="4" id="KW-0175">Coiled coil</keyword>
<evidence type="ECO:0000256" key="3">
    <source>
        <dbReference type="ARBA" id="ARBA00022840"/>
    </source>
</evidence>
<evidence type="ECO:0000256" key="2">
    <source>
        <dbReference type="ARBA" id="ARBA00022741"/>
    </source>
</evidence>
<dbReference type="AlphaFoldDB" id="A0A1I8P5E2"/>
<dbReference type="GO" id="GO:0008017">
    <property type="term" value="F:microtubule binding"/>
    <property type="evidence" value="ECO:0007669"/>
    <property type="project" value="InterPro"/>
</dbReference>
<dbReference type="GO" id="GO:0007018">
    <property type="term" value="P:microtubule-based movement"/>
    <property type="evidence" value="ECO:0007669"/>
    <property type="project" value="InterPro"/>
</dbReference>
<keyword evidence="2 7" id="KW-0547">Nucleotide-binding</keyword>
<keyword evidence="10" id="KW-1185">Reference proteome</keyword>
<dbReference type="Pfam" id="PF00225">
    <property type="entry name" value="Kinesin"/>
    <property type="match status" value="1"/>
</dbReference>
<protein>
    <recommendedName>
        <fullName evidence="8">Kinesin motor domain-containing protein</fullName>
    </recommendedName>
</protein>
<evidence type="ECO:0000259" key="8">
    <source>
        <dbReference type="PROSITE" id="PS50067"/>
    </source>
</evidence>
<dbReference type="GO" id="GO:0005874">
    <property type="term" value="C:microtubule"/>
    <property type="evidence" value="ECO:0007669"/>
    <property type="project" value="TreeGrafter"/>
</dbReference>
<reference evidence="9" key="1">
    <citation type="submission" date="2020-05" db="UniProtKB">
        <authorList>
            <consortium name="EnsemblMetazoa"/>
        </authorList>
    </citation>
    <scope>IDENTIFICATION</scope>
    <source>
        <strain evidence="9">USDA</strain>
    </source>
</reference>
<feature type="domain" description="Kinesin motor" evidence="8">
    <location>
        <begin position="1"/>
        <end position="81"/>
    </location>
</feature>
<dbReference type="InterPro" id="IPR027640">
    <property type="entry name" value="Kinesin-like_fam"/>
</dbReference>
<evidence type="ECO:0000256" key="6">
    <source>
        <dbReference type="ARBA" id="ARBA00023212"/>
    </source>
</evidence>
<evidence type="ECO:0000256" key="7">
    <source>
        <dbReference type="PROSITE-ProRule" id="PRU00283"/>
    </source>
</evidence>
<keyword evidence="6" id="KW-0963">Cytoplasm</keyword>
<dbReference type="GO" id="GO:0003777">
    <property type="term" value="F:microtubule motor activity"/>
    <property type="evidence" value="ECO:0007669"/>
    <property type="project" value="InterPro"/>
</dbReference>
<dbReference type="InterPro" id="IPR036961">
    <property type="entry name" value="Kinesin_motor_dom_sf"/>
</dbReference>
<keyword evidence="3 7" id="KW-0067">ATP-binding</keyword>
<evidence type="ECO:0000313" key="9">
    <source>
        <dbReference type="EnsemblMetazoa" id="SCAU004943-PA"/>
    </source>
</evidence>
<proteinExistence type="inferred from homology"/>
<accession>A0A1I8P5E2</accession>
<dbReference type="GO" id="GO:0000278">
    <property type="term" value="P:mitotic cell cycle"/>
    <property type="evidence" value="ECO:0007669"/>
    <property type="project" value="TreeGrafter"/>
</dbReference>
<keyword evidence="5 7" id="KW-0505">Motor protein</keyword>
<feature type="binding site" evidence="7">
    <location>
        <begin position="21"/>
        <end position="28"/>
    </location>
    <ligand>
        <name>ATP</name>
        <dbReference type="ChEBI" id="CHEBI:30616"/>
    </ligand>
</feature>
<evidence type="ECO:0000256" key="1">
    <source>
        <dbReference type="ARBA" id="ARBA00004245"/>
    </source>
</evidence>
<evidence type="ECO:0000313" key="10">
    <source>
        <dbReference type="Proteomes" id="UP000095300"/>
    </source>
</evidence>
<dbReference type="InterPro" id="IPR001752">
    <property type="entry name" value="Kinesin_motor_dom"/>
</dbReference>
<sequence>MAKHIVHSTIQGFNGTIFAYGQTSSGKTYTMMGDDDNPGVMVLAAKEIFREIELATARQFLLRYILIEYDNRLKFKLEKKF</sequence>
<gene>
    <name evidence="9" type="primary">106089058</name>
</gene>
<keyword evidence="6" id="KW-0206">Cytoskeleton</keyword>
<dbReference type="Proteomes" id="UP000095300">
    <property type="component" value="Unassembled WGS sequence"/>
</dbReference>
<dbReference type="EnsemblMetazoa" id="SCAU004943-RA">
    <property type="protein sequence ID" value="SCAU004943-PA"/>
    <property type="gene ID" value="SCAU004943"/>
</dbReference>
<dbReference type="InterPro" id="IPR027417">
    <property type="entry name" value="P-loop_NTPase"/>
</dbReference>
<comment type="subcellular location">
    <subcellularLocation>
        <location evidence="1">Cytoplasm</location>
        <location evidence="1">Cytoskeleton</location>
    </subcellularLocation>
</comment>
<dbReference type="PROSITE" id="PS50067">
    <property type="entry name" value="KINESIN_MOTOR_2"/>
    <property type="match status" value="1"/>
</dbReference>
<dbReference type="SUPFAM" id="SSF52540">
    <property type="entry name" value="P-loop containing nucleoside triphosphate hydrolases"/>
    <property type="match status" value="1"/>
</dbReference>
<dbReference type="PANTHER" id="PTHR47968">
    <property type="entry name" value="CENTROMERE PROTEIN E"/>
    <property type="match status" value="1"/>
</dbReference>
<dbReference type="Gene3D" id="3.40.850.10">
    <property type="entry name" value="Kinesin motor domain"/>
    <property type="match status" value="1"/>
</dbReference>
<dbReference type="PANTHER" id="PTHR47968:SF75">
    <property type="entry name" value="CENTROMERE-ASSOCIATED PROTEIN E"/>
    <property type="match status" value="1"/>
</dbReference>